<protein>
    <recommendedName>
        <fullName evidence="4">Lysine-specific metallo-endopeptidase domain-containing protein</fullName>
    </recommendedName>
</protein>
<sequence>MARLRLQSSSLLIFLTFFVYVFGCREPPLASVLAKDHAHHERHIDVNATLPAIRARSIGKRDASLHCGDSRMASLIVEAMRDAEMIVGNAVKSLNLLQTLFDPATGELRFGKEHQANRLPDEETAFSTYSMFVHRANQGPNHPENKRGFEAIQFTLDVAKTLRQSITAYLANQPIRNSYRLRIHCDEKEIFGDKNWNGLTYTDETGKPNPSHDDYYFLWQDKGTMRTPTEFGQWSARKKVCRHTKDETSRDFGSLKIPTMRAYAYVLTPRHDETDETMTFCKWTYDDWYNHESYTKLIGVHYRGMHVEQFYKPTEDQKTAAVKLVDGRIGLEHVQKYFVTTLIHELTHSKSMVTSDLRLLDIHCAPERTTTELWCLESIAKGESGLDDEGHPQGELDAEAFALFSMAMWMNSVTWYRDYSAGYRADH</sequence>
<feature type="signal peptide" evidence="1">
    <location>
        <begin position="1"/>
        <end position="23"/>
    </location>
</feature>
<organism evidence="2 3">
    <name type="scientific">Cladobotryum mycophilum</name>
    <dbReference type="NCBI Taxonomy" id="491253"/>
    <lineage>
        <taxon>Eukaryota</taxon>
        <taxon>Fungi</taxon>
        <taxon>Dikarya</taxon>
        <taxon>Ascomycota</taxon>
        <taxon>Pezizomycotina</taxon>
        <taxon>Sordariomycetes</taxon>
        <taxon>Hypocreomycetidae</taxon>
        <taxon>Hypocreales</taxon>
        <taxon>Hypocreaceae</taxon>
        <taxon>Cladobotryum</taxon>
    </lineage>
</organism>
<keyword evidence="1" id="KW-0732">Signal</keyword>
<dbReference type="InterPro" id="IPR011013">
    <property type="entry name" value="Gal_mutarotase_sf_dom"/>
</dbReference>
<gene>
    <name evidence="2" type="ORF">PT974_03972</name>
</gene>
<dbReference type="EMBL" id="JAVFKD010000004">
    <property type="protein sequence ID" value="KAK5995560.1"/>
    <property type="molecule type" value="Genomic_DNA"/>
</dbReference>
<dbReference type="Proteomes" id="UP001338125">
    <property type="component" value="Unassembled WGS sequence"/>
</dbReference>
<name>A0ABR0STS2_9HYPO</name>
<reference evidence="2 3" key="1">
    <citation type="submission" date="2024-01" db="EMBL/GenBank/DDBJ databases">
        <title>Complete genome of Cladobotryum mycophilum ATHUM6906.</title>
        <authorList>
            <person name="Christinaki A.C."/>
            <person name="Myridakis A.I."/>
            <person name="Kouvelis V.N."/>
        </authorList>
    </citation>
    <scope>NUCLEOTIDE SEQUENCE [LARGE SCALE GENOMIC DNA]</scope>
    <source>
        <strain evidence="2 3">ATHUM6906</strain>
    </source>
</reference>
<evidence type="ECO:0000256" key="1">
    <source>
        <dbReference type="SAM" id="SignalP"/>
    </source>
</evidence>
<comment type="caution">
    <text evidence="2">The sequence shown here is derived from an EMBL/GenBank/DDBJ whole genome shotgun (WGS) entry which is preliminary data.</text>
</comment>
<proteinExistence type="predicted"/>
<feature type="chain" id="PRO_5046616235" description="Lysine-specific metallo-endopeptidase domain-containing protein" evidence="1">
    <location>
        <begin position="24"/>
        <end position="427"/>
    </location>
</feature>
<accession>A0ABR0STS2</accession>
<dbReference type="SUPFAM" id="SSF74650">
    <property type="entry name" value="Galactose mutarotase-like"/>
    <property type="match status" value="1"/>
</dbReference>
<evidence type="ECO:0000313" key="2">
    <source>
        <dbReference type="EMBL" id="KAK5995560.1"/>
    </source>
</evidence>
<keyword evidence="3" id="KW-1185">Reference proteome</keyword>
<evidence type="ECO:0008006" key="4">
    <source>
        <dbReference type="Google" id="ProtNLM"/>
    </source>
</evidence>
<evidence type="ECO:0000313" key="3">
    <source>
        <dbReference type="Proteomes" id="UP001338125"/>
    </source>
</evidence>